<evidence type="ECO:0000313" key="2">
    <source>
        <dbReference type="EMBL" id="HBQ50329.1"/>
    </source>
</evidence>
<dbReference type="InterPro" id="IPR051396">
    <property type="entry name" value="Bact_Antivir_Def_Nuclease"/>
</dbReference>
<dbReference type="Gene3D" id="3.40.50.300">
    <property type="entry name" value="P-loop containing nucleotide triphosphate hydrolases"/>
    <property type="match status" value="1"/>
</dbReference>
<keyword evidence="2" id="KW-0378">Hydrolase</keyword>
<dbReference type="InterPro" id="IPR027417">
    <property type="entry name" value="P-loop_NTPase"/>
</dbReference>
<dbReference type="PANTHER" id="PTHR43581:SF3">
    <property type="entry name" value="AAA+ ATPASE DOMAIN-CONTAINING PROTEIN"/>
    <property type="match status" value="1"/>
</dbReference>
<keyword evidence="2" id="KW-0540">Nuclease</keyword>
<protein>
    <submittedName>
        <fullName evidence="2">ATP-dependent endonuclease</fullName>
    </submittedName>
</protein>
<comment type="caution">
    <text evidence="2">The sequence shown here is derived from an EMBL/GenBank/DDBJ whole genome shotgun (WGS) entry which is preliminary data.</text>
</comment>
<reference evidence="2 3" key="1">
    <citation type="journal article" date="2018" name="Nat. Biotechnol.">
        <title>A standardized bacterial taxonomy based on genome phylogeny substantially revises the tree of life.</title>
        <authorList>
            <person name="Parks D.H."/>
            <person name="Chuvochina M."/>
            <person name="Waite D.W."/>
            <person name="Rinke C."/>
            <person name="Skarshewski A."/>
            <person name="Chaumeil P.A."/>
            <person name="Hugenholtz P."/>
        </authorList>
    </citation>
    <scope>NUCLEOTIDE SEQUENCE [LARGE SCALE GENOMIC DNA]</scope>
    <source>
        <strain evidence="2">UBA10378</strain>
    </source>
</reference>
<dbReference type="SUPFAM" id="SSF52540">
    <property type="entry name" value="P-loop containing nucleoside triphosphate hydrolases"/>
    <property type="match status" value="1"/>
</dbReference>
<evidence type="ECO:0000259" key="1">
    <source>
        <dbReference type="Pfam" id="PF13304"/>
    </source>
</evidence>
<sequence>MARVRVLEIRNFRGIKALTWYPAPGINCLIGPGDSGKSSILDAIDFCLGARRSIQFTDADFHLLDVETPIAIEVTLGDLDDDLKNLDAYGMYLRGFDADTGTIEDEPEKDAETVLTVKLTVASDLEPTWALVSARAEVQGLTRNLSWGDRVRLAPTRIGAMADYHLGWRRGSVLNRVSEERADASAALAKAARDARAAFGDQAQGQLGETLGIVAATAKELGIAIGEHIKAMLDAHSVSFSGGTISLHDEDGVPLRGLGIGSTRLLIAGLQRRAAAQASIILIDELEHGLEPHRIIRLLGSLGAKETPSPLQVFMTTHSPVALRELSGNQLFVARGAIDKHDVRAVGTADGTQTTIRSHPDAFLAPNVIVCEGASEVGLIRGLDQYRTASGHEAITAQGTALVDSGGGDSDRPFARAAAFHALGYRAAVVRDDDKKPTAAVEAAFTANGGTVIAWRDGRALEDELFLSLTDDGVGKLLDRAVELHGEELVNEHIKSASQNAKDLNGVQTEALIDGITAESRAILGKAARAKKAGWFKSVTWMEDVARDIVGPDLANADAAFRALIDGVFGWAGDAGQ</sequence>
<dbReference type="AlphaFoldDB" id="A0A356W9G6"/>
<keyword evidence="2" id="KW-0255">Endonuclease</keyword>
<dbReference type="GO" id="GO:0004519">
    <property type="term" value="F:endonuclease activity"/>
    <property type="evidence" value="ECO:0007669"/>
    <property type="project" value="UniProtKB-KW"/>
</dbReference>
<gene>
    <name evidence="2" type="ORF">DD728_15880</name>
</gene>
<dbReference type="GO" id="GO:0005524">
    <property type="term" value="F:ATP binding"/>
    <property type="evidence" value="ECO:0007669"/>
    <property type="project" value="InterPro"/>
</dbReference>
<dbReference type="PANTHER" id="PTHR43581">
    <property type="entry name" value="ATP/GTP PHOSPHATASE"/>
    <property type="match status" value="1"/>
</dbReference>
<proteinExistence type="predicted"/>
<dbReference type="Proteomes" id="UP000263957">
    <property type="component" value="Unassembled WGS sequence"/>
</dbReference>
<name>A0A356W9G6_9PROT</name>
<dbReference type="GO" id="GO:0016887">
    <property type="term" value="F:ATP hydrolysis activity"/>
    <property type="evidence" value="ECO:0007669"/>
    <property type="project" value="InterPro"/>
</dbReference>
<organism evidence="2 3">
    <name type="scientific">Hyphomonas atlantica</name>
    <dbReference type="NCBI Taxonomy" id="1280948"/>
    <lineage>
        <taxon>Bacteria</taxon>
        <taxon>Pseudomonadati</taxon>
        <taxon>Pseudomonadota</taxon>
        <taxon>Alphaproteobacteria</taxon>
        <taxon>Hyphomonadales</taxon>
        <taxon>Hyphomonadaceae</taxon>
        <taxon>Hyphomonas</taxon>
    </lineage>
</organism>
<dbReference type="EMBL" id="DOGS01000319">
    <property type="protein sequence ID" value="HBQ50329.1"/>
    <property type="molecule type" value="Genomic_DNA"/>
</dbReference>
<accession>A0A356W9G6</accession>
<evidence type="ECO:0000313" key="3">
    <source>
        <dbReference type="Proteomes" id="UP000263957"/>
    </source>
</evidence>
<dbReference type="Pfam" id="PF13304">
    <property type="entry name" value="AAA_21"/>
    <property type="match status" value="1"/>
</dbReference>
<feature type="domain" description="ATPase AAA-type core" evidence="1">
    <location>
        <begin position="26"/>
        <end position="323"/>
    </location>
</feature>
<dbReference type="InterPro" id="IPR003959">
    <property type="entry name" value="ATPase_AAA_core"/>
</dbReference>